<proteinExistence type="predicted"/>
<evidence type="ECO:0000313" key="2">
    <source>
        <dbReference type="Proteomes" id="UP000887569"/>
    </source>
</evidence>
<dbReference type="WBParaSite" id="PgB04_g124_t02">
    <property type="protein sequence ID" value="PgB04_g124_t02"/>
    <property type="gene ID" value="PgB04_g124"/>
</dbReference>
<reference evidence="3 4" key="1">
    <citation type="submission" date="2022-11" db="UniProtKB">
        <authorList>
            <consortium name="WormBaseParasite"/>
        </authorList>
    </citation>
    <scope>IDENTIFICATION</scope>
</reference>
<keyword evidence="2" id="KW-1185">Reference proteome</keyword>
<keyword evidence="1" id="KW-0472">Membrane</keyword>
<protein>
    <submittedName>
        <fullName evidence="3 4">Uncharacterized protein</fullName>
    </submittedName>
</protein>
<dbReference type="WBParaSite" id="PgB04_g124_t01">
    <property type="protein sequence ID" value="PgB04_g124_t01"/>
    <property type="gene ID" value="PgB04_g124"/>
</dbReference>
<feature type="transmembrane region" description="Helical" evidence="1">
    <location>
        <begin position="12"/>
        <end position="32"/>
    </location>
</feature>
<dbReference type="Proteomes" id="UP000887569">
    <property type="component" value="Unplaced"/>
</dbReference>
<dbReference type="AlphaFoldDB" id="A0A914ZJ64"/>
<sequence length="139" mass="15730">MSICKFSGELLNYTVFQLFLRCISCSCFRAWSSMSEVISFADELYELLFSIYCVLAACVVLFSLKRKVGGRGGWPFIQSLIGAGCAMKAWIRDMACGVHCCPRNALPSQFIHFRRFRSHARKVLLFRKFFLGLGGCKVS</sequence>
<evidence type="ECO:0000256" key="1">
    <source>
        <dbReference type="SAM" id="Phobius"/>
    </source>
</evidence>
<keyword evidence="1" id="KW-0812">Transmembrane</keyword>
<evidence type="ECO:0000313" key="4">
    <source>
        <dbReference type="WBParaSite" id="PgB04_g124_t02"/>
    </source>
</evidence>
<evidence type="ECO:0000313" key="3">
    <source>
        <dbReference type="WBParaSite" id="PgB04_g124_t01"/>
    </source>
</evidence>
<name>A0A914ZJ64_PARUN</name>
<organism evidence="2 4">
    <name type="scientific">Parascaris univalens</name>
    <name type="common">Nematode worm</name>
    <dbReference type="NCBI Taxonomy" id="6257"/>
    <lineage>
        <taxon>Eukaryota</taxon>
        <taxon>Metazoa</taxon>
        <taxon>Ecdysozoa</taxon>
        <taxon>Nematoda</taxon>
        <taxon>Chromadorea</taxon>
        <taxon>Rhabditida</taxon>
        <taxon>Spirurina</taxon>
        <taxon>Ascaridomorpha</taxon>
        <taxon>Ascaridoidea</taxon>
        <taxon>Ascarididae</taxon>
        <taxon>Parascaris</taxon>
    </lineage>
</organism>
<keyword evidence="1" id="KW-1133">Transmembrane helix</keyword>
<feature type="transmembrane region" description="Helical" evidence="1">
    <location>
        <begin position="44"/>
        <end position="64"/>
    </location>
</feature>
<accession>A0A914ZJ64</accession>
<dbReference type="WBParaSite" id="PgB04_g124_t03">
    <property type="protein sequence ID" value="PgB04_g124_t03"/>
    <property type="gene ID" value="PgB04_g124"/>
</dbReference>